<evidence type="ECO:0000313" key="2">
    <source>
        <dbReference type="EMBL" id="MBR1140798.1"/>
    </source>
</evidence>
<sequence length="236" mass="24923">MTSTSSGAQPQKTTSVVLVHGAFVDGSGWQAVYDILKKDGYEVLVVQNPTITLEGDVAATEAVIATAKYPVVLVGHSYGGMVITQAGENPKVKSLAYLAAFAPDTGESAASLNAWPAEPGEAKAPLLPPENGYLLVDPAKFPTSFAADSPVALTEFMAVAQVPWGLQAVEAKVTKVGWKTKPSVFLIPSNDRMITPSSQRKMAKRSGARVEEISSSHAVMLSHPREVAAFIESADR</sequence>
<reference evidence="3" key="1">
    <citation type="journal article" date="2021" name="ISME J.">
        <title>Evolutionary origin and ecological implication of a unique nif island in free-living Bradyrhizobium lineages.</title>
        <authorList>
            <person name="Tao J."/>
        </authorList>
    </citation>
    <scope>NUCLEOTIDE SEQUENCE [LARGE SCALE GENOMIC DNA]</scope>
    <source>
        <strain evidence="3">SZCCT0094</strain>
    </source>
</reference>
<dbReference type="RefSeq" id="WP_172241908.1">
    <property type="nucleotide sequence ID" value="NZ_JABFDP010000034.1"/>
</dbReference>
<dbReference type="GO" id="GO:0016787">
    <property type="term" value="F:hydrolase activity"/>
    <property type="evidence" value="ECO:0007669"/>
    <property type="project" value="UniProtKB-KW"/>
</dbReference>
<dbReference type="PANTHER" id="PTHR37017">
    <property type="entry name" value="AB HYDROLASE-1 DOMAIN-CONTAINING PROTEIN-RELATED"/>
    <property type="match status" value="1"/>
</dbReference>
<feature type="domain" description="AB hydrolase-1" evidence="1">
    <location>
        <begin position="16"/>
        <end position="229"/>
    </location>
</feature>
<dbReference type="InterPro" id="IPR029058">
    <property type="entry name" value="AB_hydrolase_fold"/>
</dbReference>
<proteinExistence type="predicted"/>
<keyword evidence="2" id="KW-0378">Hydrolase</keyword>
<dbReference type="Proteomes" id="UP001314635">
    <property type="component" value="Unassembled WGS sequence"/>
</dbReference>
<dbReference type="Pfam" id="PF12697">
    <property type="entry name" value="Abhydrolase_6"/>
    <property type="match status" value="1"/>
</dbReference>
<organism evidence="2 3">
    <name type="scientific">Bradyrhizobium denitrificans</name>
    <dbReference type="NCBI Taxonomy" id="2734912"/>
    <lineage>
        <taxon>Bacteria</taxon>
        <taxon>Pseudomonadati</taxon>
        <taxon>Pseudomonadota</taxon>
        <taxon>Alphaproteobacteria</taxon>
        <taxon>Hyphomicrobiales</taxon>
        <taxon>Nitrobacteraceae</taxon>
        <taxon>Bradyrhizobium</taxon>
    </lineage>
</organism>
<accession>A0ABS5GHR6</accession>
<evidence type="ECO:0000313" key="3">
    <source>
        <dbReference type="Proteomes" id="UP001314635"/>
    </source>
</evidence>
<protein>
    <submittedName>
        <fullName evidence="2">Alpha/beta hydrolase</fullName>
    </submittedName>
</protein>
<dbReference type="InterPro" id="IPR000073">
    <property type="entry name" value="AB_hydrolase_1"/>
</dbReference>
<comment type="caution">
    <text evidence="2">The sequence shown here is derived from an EMBL/GenBank/DDBJ whole genome shotgun (WGS) entry which is preliminary data.</text>
</comment>
<dbReference type="PANTHER" id="PTHR37017:SF11">
    <property type="entry name" value="ESTERASE_LIPASE_THIOESTERASE DOMAIN-CONTAINING PROTEIN"/>
    <property type="match status" value="1"/>
</dbReference>
<keyword evidence="3" id="KW-1185">Reference proteome</keyword>
<dbReference type="Gene3D" id="3.40.50.1820">
    <property type="entry name" value="alpha/beta hydrolase"/>
    <property type="match status" value="1"/>
</dbReference>
<evidence type="ECO:0000259" key="1">
    <source>
        <dbReference type="Pfam" id="PF12697"/>
    </source>
</evidence>
<gene>
    <name evidence="2" type="ORF">JQ619_34125</name>
</gene>
<dbReference type="SUPFAM" id="SSF53474">
    <property type="entry name" value="alpha/beta-Hydrolases"/>
    <property type="match status" value="1"/>
</dbReference>
<dbReference type="EMBL" id="JAFCLK010000048">
    <property type="protein sequence ID" value="MBR1140798.1"/>
    <property type="molecule type" value="Genomic_DNA"/>
</dbReference>
<dbReference type="InterPro" id="IPR052897">
    <property type="entry name" value="Sec-Metab_Biosynth_Hydrolase"/>
</dbReference>
<name>A0ABS5GHR6_9BRAD</name>